<evidence type="ECO:0000313" key="3">
    <source>
        <dbReference type="EMBL" id="KCW90670.1"/>
    </source>
</evidence>
<dbReference type="STRING" id="71139.A0A059DJT6"/>
<reference evidence="3" key="1">
    <citation type="submission" date="2013-07" db="EMBL/GenBank/DDBJ databases">
        <title>The genome of Eucalyptus grandis.</title>
        <authorList>
            <person name="Schmutz J."/>
            <person name="Hayes R."/>
            <person name="Myburg A."/>
            <person name="Tuskan G."/>
            <person name="Grattapaglia D."/>
            <person name="Rokhsar D.S."/>
        </authorList>
    </citation>
    <scope>NUCLEOTIDE SEQUENCE</scope>
    <source>
        <tissue evidence="3">Leaf extractions</tissue>
    </source>
</reference>
<sequence length="350" mass="39701">MQRCDKCHREFFSSINYKRHVRVHHRLRKLDKDSSKNRDLLGPFWDKLSAEEAKEIVSLKNSTMEDVPGTTVIKSLASLIRKPGFPVMPQFCLKAGSSLLDIVQARSSRFPLSSQDLFGILDDASEKTFLSGPTLLMRRYIFNKEVGKIGLDPKNLVAFTCFVLEQKLVEAWLTDKDAEALRFQKLLVEEEEAAQRRQAEILERKRQKRLRQKEQKAKEHKNGEVNLENSFDIVENEASSDVLGNLSSSEVDIRITDSPSDPVPSLLEVPQLPDAEEGPDFEIESGLGSDYPVFNNLPNVELQRALGGSHQHLRTTSWHVPRKPRPLSGALHDFHGFYSLHLSLSSSINM</sequence>
<dbReference type="eggNOG" id="ENOG502QSEZ">
    <property type="taxonomic scope" value="Eukaryota"/>
</dbReference>
<gene>
    <name evidence="3" type="ORF">EUGRSUZ_A02765</name>
</gene>
<proteinExistence type="predicted"/>
<dbReference type="PANTHER" id="PTHR36055:SF1">
    <property type="entry name" value="C2H2-LIKE ZINC FINGER PROTEIN"/>
    <property type="match status" value="1"/>
</dbReference>
<keyword evidence="1" id="KW-0862">Zinc</keyword>
<organism evidence="3">
    <name type="scientific">Eucalyptus grandis</name>
    <name type="common">Flooded gum</name>
    <dbReference type="NCBI Taxonomy" id="71139"/>
    <lineage>
        <taxon>Eukaryota</taxon>
        <taxon>Viridiplantae</taxon>
        <taxon>Streptophyta</taxon>
        <taxon>Embryophyta</taxon>
        <taxon>Tracheophyta</taxon>
        <taxon>Spermatophyta</taxon>
        <taxon>Magnoliopsida</taxon>
        <taxon>eudicotyledons</taxon>
        <taxon>Gunneridae</taxon>
        <taxon>Pentapetalae</taxon>
        <taxon>rosids</taxon>
        <taxon>malvids</taxon>
        <taxon>Myrtales</taxon>
        <taxon>Myrtaceae</taxon>
        <taxon>Myrtoideae</taxon>
        <taxon>Eucalypteae</taxon>
        <taxon>Eucalyptus</taxon>
    </lineage>
</organism>
<dbReference type="OMA" id="INYKRHV"/>
<keyword evidence="1" id="KW-0863">Zinc-finger</keyword>
<accession>A0A059DJT6</accession>
<keyword evidence="1" id="KW-0479">Metal-binding</keyword>
<dbReference type="AlphaFoldDB" id="A0A059DJT6"/>
<protein>
    <recommendedName>
        <fullName evidence="2">C2H2-type domain-containing protein</fullName>
    </recommendedName>
</protein>
<evidence type="ECO:0000259" key="2">
    <source>
        <dbReference type="PROSITE" id="PS50157"/>
    </source>
</evidence>
<dbReference type="InParanoid" id="A0A059DJT6"/>
<evidence type="ECO:0000256" key="1">
    <source>
        <dbReference type="PROSITE-ProRule" id="PRU00042"/>
    </source>
</evidence>
<dbReference type="PROSITE" id="PS50157">
    <property type="entry name" value="ZINC_FINGER_C2H2_2"/>
    <property type="match status" value="1"/>
</dbReference>
<dbReference type="InterPro" id="IPR013087">
    <property type="entry name" value="Znf_C2H2_type"/>
</dbReference>
<dbReference type="GO" id="GO:0008270">
    <property type="term" value="F:zinc ion binding"/>
    <property type="evidence" value="ECO:0007669"/>
    <property type="project" value="UniProtKB-KW"/>
</dbReference>
<dbReference type="EMBL" id="KK198753">
    <property type="protein sequence ID" value="KCW90670.1"/>
    <property type="molecule type" value="Genomic_DNA"/>
</dbReference>
<dbReference type="PROSITE" id="PS00028">
    <property type="entry name" value="ZINC_FINGER_C2H2_1"/>
    <property type="match status" value="1"/>
</dbReference>
<dbReference type="PANTHER" id="PTHR36055">
    <property type="entry name" value="C2H2-LIKE ZINC FINGER PROTEIN"/>
    <property type="match status" value="1"/>
</dbReference>
<feature type="domain" description="C2H2-type" evidence="2">
    <location>
        <begin position="2"/>
        <end position="29"/>
    </location>
</feature>
<dbReference type="Gramene" id="KCW90670">
    <property type="protein sequence ID" value="KCW90670"/>
    <property type="gene ID" value="EUGRSUZ_A02765"/>
</dbReference>
<name>A0A059DJT6_EUCGR</name>